<dbReference type="EMBL" id="JBHSZG010000008">
    <property type="protein sequence ID" value="MFC7138120.1"/>
    <property type="molecule type" value="Genomic_DNA"/>
</dbReference>
<proteinExistence type="predicted"/>
<keyword evidence="1" id="KW-0472">Membrane</keyword>
<keyword evidence="1" id="KW-1133">Transmembrane helix</keyword>
<feature type="transmembrane region" description="Helical" evidence="1">
    <location>
        <begin position="28"/>
        <end position="47"/>
    </location>
</feature>
<evidence type="ECO:0000313" key="3">
    <source>
        <dbReference type="Proteomes" id="UP001596368"/>
    </source>
</evidence>
<dbReference type="AlphaFoldDB" id="A0ABD5XSJ8"/>
<name>A0ABD5XSJ8_9EURY</name>
<keyword evidence="1" id="KW-0812">Transmembrane</keyword>
<comment type="caution">
    <text evidence="2">The sequence shown here is derived from an EMBL/GenBank/DDBJ whole genome shotgun (WGS) entry which is preliminary data.</text>
</comment>
<reference evidence="2 3" key="1">
    <citation type="journal article" date="2019" name="Int. J. Syst. Evol. Microbiol.">
        <title>The Global Catalogue of Microorganisms (GCM) 10K type strain sequencing project: providing services to taxonomists for standard genome sequencing and annotation.</title>
        <authorList>
            <consortium name="The Broad Institute Genomics Platform"/>
            <consortium name="The Broad Institute Genome Sequencing Center for Infectious Disease"/>
            <person name="Wu L."/>
            <person name="Ma J."/>
        </authorList>
    </citation>
    <scope>NUCLEOTIDE SEQUENCE [LARGE SCALE GENOMIC DNA]</scope>
    <source>
        <strain evidence="2 3">DT92</strain>
    </source>
</reference>
<evidence type="ECO:0000256" key="1">
    <source>
        <dbReference type="SAM" id="Phobius"/>
    </source>
</evidence>
<gene>
    <name evidence="2" type="ORF">ACFQRB_19865</name>
</gene>
<keyword evidence="3" id="KW-1185">Reference proteome</keyword>
<evidence type="ECO:0008006" key="4">
    <source>
        <dbReference type="Google" id="ProtNLM"/>
    </source>
</evidence>
<organism evidence="2 3">
    <name type="scientific">Halobaculum litoreum</name>
    <dbReference type="NCBI Taxonomy" id="3031998"/>
    <lineage>
        <taxon>Archaea</taxon>
        <taxon>Methanobacteriati</taxon>
        <taxon>Methanobacteriota</taxon>
        <taxon>Stenosarchaea group</taxon>
        <taxon>Halobacteria</taxon>
        <taxon>Halobacteriales</taxon>
        <taxon>Haloferacaceae</taxon>
        <taxon>Halobaculum</taxon>
    </lineage>
</organism>
<protein>
    <recommendedName>
        <fullName evidence="4">CAAX protease self-immunity</fullName>
    </recommendedName>
</protein>
<sequence>MVFHTVWNATQGIVGPAITAAGPVSPNLLVVLVLWGAALVAIGVHGVENLAGGRPTDVPRPSG</sequence>
<dbReference type="Proteomes" id="UP001596368">
    <property type="component" value="Unassembled WGS sequence"/>
</dbReference>
<evidence type="ECO:0000313" key="2">
    <source>
        <dbReference type="EMBL" id="MFC7138120.1"/>
    </source>
</evidence>
<accession>A0ABD5XSJ8</accession>